<dbReference type="AlphaFoldDB" id="A0A381WTS7"/>
<dbReference type="SUPFAM" id="SSF51182">
    <property type="entry name" value="RmlC-like cupins"/>
    <property type="match status" value="1"/>
</dbReference>
<dbReference type="InterPro" id="IPR000888">
    <property type="entry name" value="RmlC-like"/>
</dbReference>
<dbReference type="GO" id="GO:0000271">
    <property type="term" value="P:polysaccharide biosynthetic process"/>
    <property type="evidence" value="ECO:0007669"/>
    <property type="project" value="TreeGrafter"/>
</dbReference>
<dbReference type="NCBIfam" id="TIGR01221">
    <property type="entry name" value="rmlC"/>
    <property type="match status" value="1"/>
</dbReference>
<dbReference type="GO" id="GO:0008830">
    <property type="term" value="F:dTDP-4-dehydrorhamnose 3,5-epimerase activity"/>
    <property type="evidence" value="ECO:0007669"/>
    <property type="project" value="InterPro"/>
</dbReference>
<dbReference type="CDD" id="cd00438">
    <property type="entry name" value="cupin_RmlC"/>
    <property type="match status" value="1"/>
</dbReference>
<proteinExistence type="predicted"/>
<dbReference type="EMBL" id="UINC01012866">
    <property type="protein sequence ID" value="SVA55929.1"/>
    <property type="molecule type" value="Genomic_DNA"/>
</dbReference>
<evidence type="ECO:0000313" key="1">
    <source>
        <dbReference type="EMBL" id="SVA55929.1"/>
    </source>
</evidence>
<gene>
    <name evidence="1" type="ORF">METZ01_LOCUS108783</name>
</gene>
<sequence length="156" mass="17865">MESYNQKNINKLFGNIHFVQDNESESSRGVLRGLHFQKPPLSQSKLVRCLKGEILDVALDLRKKSKTYGLFETILLSDKNKNQLFIPKGFAHGFIVLSESAIVSYKVDNYYDPNYESGVLWNDTDLNIDWKIKADEVILSEKDKNLSPLAKIINPF</sequence>
<dbReference type="GO" id="GO:0019305">
    <property type="term" value="P:dTDP-rhamnose biosynthetic process"/>
    <property type="evidence" value="ECO:0007669"/>
    <property type="project" value="TreeGrafter"/>
</dbReference>
<dbReference type="InterPro" id="IPR014710">
    <property type="entry name" value="RmlC-like_jellyroll"/>
</dbReference>
<dbReference type="PANTHER" id="PTHR21047">
    <property type="entry name" value="DTDP-6-DEOXY-D-GLUCOSE-3,5 EPIMERASE"/>
    <property type="match status" value="1"/>
</dbReference>
<evidence type="ECO:0008006" key="2">
    <source>
        <dbReference type="Google" id="ProtNLM"/>
    </source>
</evidence>
<dbReference type="Pfam" id="PF00908">
    <property type="entry name" value="dTDP_sugar_isom"/>
    <property type="match status" value="1"/>
</dbReference>
<accession>A0A381WTS7</accession>
<name>A0A381WTS7_9ZZZZ</name>
<dbReference type="GO" id="GO:0005829">
    <property type="term" value="C:cytosol"/>
    <property type="evidence" value="ECO:0007669"/>
    <property type="project" value="TreeGrafter"/>
</dbReference>
<organism evidence="1">
    <name type="scientific">marine metagenome</name>
    <dbReference type="NCBI Taxonomy" id="408172"/>
    <lineage>
        <taxon>unclassified sequences</taxon>
        <taxon>metagenomes</taxon>
        <taxon>ecological metagenomes</taxon>
    </lineage>
</organism>
<dbReference type="PANTHER" id="PTHR21047:SF2">
    <property type="entry name" value="THYMIDINE DIPHOSPHO-4-KETO-RHAMNOSE 3,5-EPIMERASE"/>
    <property type="match status" value="1"/>
</dbReference>
<protein>
    <recommendedName>
        <fullName evidence="2">dTDP-4-dehydrorhamnose 3,5-epimerase</fullName>
    </recommendedName>
</protein>
<dbReference type="InterPro" id="IPR011051">
    <property type="entry name" value="RmlC_Cupin_sf"/>
</dbReference>
<dbReference type="Gene3D" id="2.60.120.10">
    <property type="entry name" value="Jelly Rolls"/>
    <property type="match status" value="1"/>
</dbReference>
<reference evidence="1" key="1">
    <citation type="submission" date="2018-05" db="EMBL/GenBank/DDBJ databases">
        <authorList>
            <person name="Lanie J.A."/>
            <person name="Ng W.-L."/>
            <person name="Kazmierczak K.M."/>
            <person name="Andrzejewski T.M."/>
            <person name="Davidsen T.M."/>
            <person name="Wayne K.J."/>
            <person name="Tettelin H."/>
            <person name="Glass J.I."/>
            <person name="Rusch D."/>
            <person name="Podicherti R."/>
            <person name="Tsui H.-C.T."/>
            <person name="Winkler M.E."/>
        </authorList>
    </citation>
    <scope>NUCLEOTIDE SEQUENCE</scope>
</reference>